<dbReference type="EMBL" id="MT144280">
    <property type="protein sequence ID" value="QJA51657.1"/>
    <property type="molecule type" value="Genomic_DNA"/>
</dbReference>
<accession>A0A6H1ZWG0</accession>
<evidence type="ECO:0000313" key="2">
    <source>
        <dbReference type="EMBL" id="QJA51657.1"/>
    </source>
</evidence>
<dbReference type="SUPFAM" id="SSF51569">
    <property type="entry name" value="Aldolase"/>
    <property type="match status" value="1"/>
</dbReference>
<dbReference type="Gene3D" id="3.20.20.70">
    <property type="entry name" value="Aldolase class I"/>
    <property type="match status" value="1"/>
</dbReference>
<dbReference type="PROSITE" id="PS50844">
    <property type="entry name" value="AFP_LIKE"/>
    <property type="match status" value="1"/>
</dbReference>
<dbReference type="Gene3D" id="3.90.1210.10">
    <property type="entry name" value="Antifreeze-like/N-acetylneuraminic acid synthase C-terminal domain"/>
    <property type="match status" value="1"/>
</dbReference>
<reference evidence="2" key="1">
    <citation type="submission" date="2020-03" db="EMBL/GenBank/DDBJ databases">
        <title>The deep terrestrial virosphere.</title>
        <authorList>
            <person name="Holmfeldt K."/>
            <person name="Nilsson E."/>
            <person name="Simone D."/>
            <person name="Lopez-Fernandez M."/>
            <person name="Wu X."/>
            <person name="de Brujin I."/>
            <person name="Lundin D."/>
            <person name="Andersson A."/>
            <person name="Bertilsson S."/>
            <person name="Dopson M."/>
        </authorList>
    </citation>
    <scope>NUCLEOTIDE SEQUENCE</scope>
    <source>
        <strain evidence="2">TM448A02238</strain>
    </source>
</reference>
<feature type="domain" description="AFP-like" evidence="1">
    <location>
        <begin position="121"/>
        <end position="177"/>
    </location>
</feature>
<dbReference type="InterPro" id="IPR013132">
    <property type="entry name" value="PseI/NeuA/B-like_N"/>
</dbReference>
<dbReference type="InterPro" id="IPR057736">
    <property type="entry name" value="SAF_PseI/NeuA/NeuB"/>
</dbReference>
<dbReference type="SUPFAM" id="SSF51269">
    <property type="entry name" value="AFP III-like domain"/>
    <property type="match status" value="1"/>
</dbReference>
<protein>
    <submittedName>
        <fullName evidence="2">Putative N-acetylneuraminate synthase</fullName>
    </submittedName>
</protein>
<dbReference type="PANTHER" id="PTHR42966:SF1">
    <property type="entry name" value="SIALIC ACID SYNTHASE"/>
    <property type="match status" value="1"/>
</dbReference>
<dbReference type="CDD" id="cd11615">
    <property type="entry name" value="SAF_NeuB_like"/>
    <property type="match status" value="1"/>
</dbReference>
<dbReference type="PANTHER" id="PTHR42966">
    <property type="entry name" value="N-ACETYLNEURAMINATE SYNTHASE"/>
    <property type="match status" value="1"/>
</dbReference>
<dbReference type="InterPro" id="IPR006190">
    <property type="entry name" value="SAF_AFP_Neu5Ac"/>
</dbReference>
<organism evidence="2">
    <name type="scientific">viral metagenome</name>
    <dbReference type="NCBI Taxonomy" id="1070528"/>
    <lineage>
        <taxon>unclassified sequences</taxon>
        <taxon>metagenomes</taxon>
        <taxon>organismal metagenomes</taxon>
    </lineage>
</organism>
<dbReference type="InterPro" id="IPR051690">
    <property type="entry name" value="PseI-like"/>
</dbReference>
<dbReference type="InterPro" id="IPR013974">
    <property type="entry name" value="SAF"/>
</dbReference>
<proteinExistence type="predicted"/>
<sequence length="177" mass="20153">MEEEHNNQYVLLHCFHTTRYSDMNMKAIPYMAQAFDCLVGYSSADLHDETDITAVSLGACVLEKRVTLSRQGGVLHDAVSKEPDEFKEYVKLMRNVKESLGQGYIKPSQGDLDLRKKYFRRVVADPGISEGQTITYENMGVKRGERGISPIYTDIIVGRCAKRTLKPNETIEWEDIQ</sequence>
<dbReference type="AlphaFoldDB" id="A0A6H1ZWG0"/>
<dbReference type="InterPro" id="IPR013785">
    <property type="entry name" value="Aldolase_TIM"/>
</dbReference>
<dbReference type="Pfam" id="PF08666">
    <property type="entry name" value="SAF"/>
    <property type="match status" value="1"/>
</dbReference>
<gene>
    <name evidence="2" type="ORF">TM448A02238_0012</name>
</gene>
<dbReference type="GO" id="GO:0047444">
    <property type="term" value="F:N-acylneuraminate-9-phosphate synthase activity"/>
    <property type="evidence" value="ECO:0007669"/>
    <property type="project" value="TreeGrafter"/>
</dbReference>
<name>A0A6H1ZWG0_9ZZZZ</name>
<dbReference type="Pfam" id="PF03102">
    <property type="entry name" value="NeuB"/>
    <property type="match status" value="1"/>
</dbReference>
<dbReference type="InterPro" id="IPR036732">
    <property type="entry name" value="AFP_Neu5c_C_sf"/>
</dbReference>
<dbReference type="GO" id="GO:0016051">
    <property type="term" value="P:carbohydrate biosynthetic process"/>
    <property type="evidence" value="ECO:0007669"/>
    <property type="project" value="InterPro"/>
</dbReference>
<evidence type="ECO:0000259" key="1">
    <source>
        <dbReference type="PROSITE" id="PS50844"/>
    </source>
</evidence>